<protein>
    <recommendedName>
        <fullName evidence="2">Universal stress protein</fullName>
    </recommendedName>
</protein>
<dbReference type="RefSeq" id="WP_107750815.1">
    <property type="nucleotide sequence ID" value="NZ_QBKF01000002.1"/>
</dbReference>
<dbReference type="PRINTS" id="PR01438">
    <property type="entry name" value="UNVRSLSTRESS"/>
</dbReference>
<dbReference type="InterPro" id="IPR014729">
    <property type="entry name" value="Rossmann-like_a/b/a_fold"/>
</dbReference>
<dbReference type="SUPFAM" id="SSF52402">
    <property type="entry name" value="Adenine nucleotide alpha hydrolases-like"/>
    <property type="match status" value="1"/>
</dbReference>
<organism evidence="4 5">
    <name type="scientific">Pararhodobacter aggregans</name>
    <dbReference type="NCBI Taxonomy" id="404875"/>
    <lineage>
        <taxon>Bacteria</taxon>
        <taxon>Pseudomonadati</taxon>
        <taxon>Pseudomonadota</taxon>
        <taxon>Alphaproteobacteria</taxon>
        <taxon>Rhodobacterales</taxon>
        <taxon>Paracoccaceae</taxon>
        <taxon>Pararhodobacter</taxon>
    </lineage>
</organism>
<dbReference type="CDD" id="cd00293">
    <property type="entry name" value="USP-like"/>
    <property type="match status" value="1"/>
</dbReference>
<dbReference type="EMBL" id="QDDR01000002">
    <property type="protein sequence ID" value="PVE48298.1"/>
    <property type="molecule type" value="Genomic_DNA"/>
</dbReference>
<gene>
    <name evidence="4" type="ORF">DDE23_04275</name>
</gene>
<feature type="domain" description="UspA" evidence="3">
    <location>
        <begin position="1"/>
        <end position="136"/>
    </location>
</feature>
<evidence type="ECO:0000313" key="5">
    <source>
        <dbReference type="Proteomes" id="UP000244810"/>
    </source>
</evidence>
<dbReference type="Proteomes" id="UP000244810">
    <property type="component" value="Unassembled WGS sequence"/>
</dbReference>
<dbReference type="InterPro" id="IPR006015">
    <property type="entry name" value="Universal_stress_UspA"/>
</dbReference>
<keyword evidence="2" id="KW-0963">Cytoplasm</keyword>
<dbReference type="AlphaFoldDB" id="A0A2T7UUP0"/>
<reference evidence="4 5" key="1">
    <citation type="journal article" date="2011" name="Syst. Appl. Microbiol.">
        <title>Defluviimonas denitrificans gen. nov., sp. nov., and Pararhodobacter aggregans gen. nov., sp. nov., non-phototrophic Rhodobacteraceae from the biofilter of a marine aquaculture.</title>
        <authorList>
            <person name="Foesel B.U."/>
            <person name="Drake H.L."/>
            <person name="Schramm A."/>
        </authorList>
    </citation>
    <scope>NUCLEOTIDE SEQUENCE [LARGE SCALE GENOMIC DNA]</scope>
    <source>
        <strain evidence="4 5">D1-19</strain>
    </source>
</reference>
<sequence length="136" mass="14523">MYKHIIVAVDLSHGEAGKALIDKAVQLLDAGGVIRLLHVLEDVPSYIAAELPRDLNDRRQAEARVELGLLADGVSADVQSEIRTGAPASQILQCADDTGADLIMIASHRPGLSDYFIGSTAARVVRHAQCSVLISR</sequence>
<dbReference type="InterPro" id="IPR006016">
    <property type="entry name" value="UspA"/>
</dbReference>
<accession>A0A2T7UUP0</accession>
<name>A0A2T7UUP0_9RHOB</name>
<dbReference type="OrthoDB" id="9792500at2"/>
<keyword evidence="5" id="KW-1185">Reference proteome</keyword>
<dbReference type="Gene3D" id="3.40.50.620">
    <property type="entry name" value="HUPs"/>
    <property type="match status" value="1"/>
</dbReference>
<comment type="caution">
    <text evidence="4">The sequence shown here is derived from an EMBL/GenBank/DDBJ whole genome shotgun (WGS) entry which is preliminary data.</text>
</comment>
<evidence type="ECO:0000256" key="1">
    <source>
        <dbReference type="ARBA" id="ARBA00008791"/>
    </source>
</evidence>
<comment type="similarity">
    <text evidence="1 2">Belongs to the universal stress protein A family.</text>
</comment>
<comment type="subcellular location">
    <subcellularLocation>
        <location evidence="2">Cytoplasm</location>
    </subcellularLocation>
</comment>
<dbReference type="PANTHER" id="PTHR46268">
    <property type="entry name" value="STRESS RESPONSE PROTEIN NHAX"/>
    <property type="match status" value="1"/>
</dbReference>
<proteinExistence type="inferred from homology"/>
<evidence type="ECO:0000259" key="3">
    <source>
        <dbReference type="Pfam" id="PF00582"/>
    </source>
</evidence>
<dbReference type="PIRSF" id="PIRSF006276">
    <property type="entry name" value="UspA"/>
    <property type="match status" value="1"/>
</dbReference>
<evidence type="ECO:0000313" key="4">
    <source>
        <dbReference type="EMBL" id="PVE48298.1"/>
    </source>
</evidence>
<dbReference type="PANTHER" id="PTHR46268:SF6">
    <property type="entry name" value="UNIVERSAL STRESS PROTEIN UP12"/>
    <property type="match status" value="1"/>
</dbReference>
<dbReference type="Pfam" id="PF00582">
    <property type="entry name" value="Usp"/>
    <property type="match status" value="1"/>
</dbReference>
<dbReference type="GO" id="GO:0005737">
    <property type="term" value="C:cytoplasm"/>
    <property type="evidence" value="ECO:0007669"/>
    <property type="project" value="UniProtKB-SubCell"/>
</dbReference>
<evidence type="ECO:0000256" key="2">
    <source>
        <dbReference type="PIRNR" id="PIRNR006276"/>
    </source>
</evidence>